<comment type="caution">
    <text evidence="2">The sequence shown here is derived from an EMBL/GenBank/DDBJ whole genome shotgun (WGS) entry which is preliminary data.</text>
</comment>
<name>A0ABT3T9W1_9GAMM</name>
<protein>
    <recommendedName>
        <fullName evidence="4">Outer membrane protein beta-barrel domain-containing protein</fullName>
    </recommendedName>
</protein>
<dbReference type="Proteomes" id="UP001143304">
    <property type="component" value="Unassembled WGS sequence"/>
</dbReference>
<dbReference type="EMBL" id="SHNO01000001">
    <property type="protein sequence ID" value="MCX2978601.1"/>
    <property type="molecule type" value="Genomic_DNA"/>
</dbReference>
<feature type="signal peptide" evidence="1">
    <location>
        <begin position="1"/>
        <end position="27"/>
    </location>
</feature>
<evidence type="ECO:0000313" key="2">
    <source>
        <dbReference type="EMBL" id="MCX2978601.1"/>
    </source>
</evidence>
<evidence type="ECO:0008006" key="4">
    <source>
        <dbReference type="Google" id="ProtNLM"/>
    </source>
</evidence>
<gene>
    <name evidence="2" type="ORF">EYC82_14635</name>
</gene>
<dbReference type="RefSeq" id="WP_279250297.1">
    <property type="nucleotide sequence ID" value="NZ_SHNO01000001.1"/>
</dbReference>
<sequence length="269" mass="29645">MHASTSRYLFISLVAVSALLLGEHGLAATENSVAEEDKWETWVAPYLWGLSLSGDAQVGDKTGDVDVSFSDILDDINIGAMGFVDGRKGRVGYFINPIYSRLTAKENTDDEQIDVTADTAILALGGYYRWIDTNVRGRNGGDTGRLVVEPYAGVRWTYLRAKVDVDGEGQGDESENWLDPIVGSRLMYVWDPRWDIAFSADVGGFGIGSDSAWNIHLLMGYRLQLFGREAIIRGGYRALHQDYETGSGRSTFKWDVTQKGPIAGIALKF</sequence>
<reference evidence="2" key="1">
    <citation type="submission" date="2019-02" db="EMBL/GenBank/DDBJ databases">
        <authorList>
            <person name="Li S.-H."/>
        </authorList>
    </citation>
    <scope>NUCLEOTIDE SEQUENCE</scope>
    <source>
        <strain evidence="2">IMCC11814</strain>
    </source>
</reference>
<evidence type="ECO:0000313" key="3">
    <source>
        <dbReference type="Proteomes" id="UP001143304"/>
    </source>
</evidence>
<keyword evidence="3" id="KW-1185">Reference proteome</keyword>
<evidence type="ECO:0000256" key="1">
    <source>
        <dbReference type="SAM" id="SignalP"/>
    </source>
</evidence>
<accession>A0ABT3T9W1</accession>
<feature type="chain" id="PRO_5046821764" description="Outer membrane protein beta-barrel domain-containing protein" evidence="1">
    <location>
        <begin position="28"/>
        <end position="269"/>
    </location>
</feature>
<organism evidence="2 3">
    <name type="scientific">Candidatus Marimicrobium litorale</name>
    <dbReference type="NCBI Taxonomy" id="2518991"/>
    <lineage>
        <taxon>Bacteria</taxon>
        <taxon>Pseudomonadati</taxon>
        <taxon>Pseudomonadota</taxon>
        <taxon>Gammaproteobacteria</taxon>
        <taxon>Cellvibrionales</taxon>
        <taxon>Halieaceae</taxon>
        <taxon>Marimicrobium</taxon>
    </lineage>
</organism>
<proteinExistence type="predicted"/>
<keyword evidence="1" id="KW-0732">Signal</keyword>